<name>A0ABR7MZB3_9FIRM</name>
<sequence length="112" mass="12250">MIDVKIFQTPSGEYTGFQMSGHAGYAEYGQDIVCAAVSALVINAINSIDQYTEDAFENSVDPDSGSVFFQITDRPVSTSSQLLLKSLVLGLNGIQDEYGKKHIKIRLEKQEG</sequence>
<dbReference type="GO" id="GO:0006508">
    <property type="term" value="P:proteolysis"/>
    <property type="evidence" value="ECO:0007669"/>
    <property type="project" value="UniProtKB-KW"/>
</dbReference>
<gene>
    <name evidence="7" type="ORF">H8704_03525</name>
</gene>
<dbReference type="Gene3D" id="3.30.70.1490">
    <property type="entry name" value="Cysteine protease Prp"/>
    <property type="match status" value="1"/>
</dbReference>
<dbReference type="PANTHER" id="PTHR39178">
    <property type="entry name" value="HYPOTHETICAL RIBOSOME-ASSOCIATED PROTEIN"/>
    <property type="match status" value="1"/>
</dbReference>
<keyword evidence="2 7" id="KW-0645">Protease</keyword>
<organism evidence="7 8">
    <name type="scientific">Jutongia huaianensis</name>
    <dbReference type="NCBI Taxonomy" id="2763668"/>
    <lineage>
        <taxon>Bacteria</taxon>
        <taxon>Bacillati</taxon>
        <taxon>Bacillota</taxon>
        <taxon>Clostridia</taxon>
        <taxon>Lachnospirales</taxon>
        <taxon>Lachnospiraceae</taxon>
        <taxon>Jutongia</taxon>
    </lineage>
</organism>
<dbReference type="GO" id="GO:0008233">
    <property type="term" value="F:peptidase activity"/>
    <property type="evidence" value="ECO:0007669"/>
    <property type="project" value="UniProtKB-KW"/>
</dbReference>
<dbReference type="InterPro" id="IPR007422">
    <property type="entry name" value="Peptidase_Prp"/>
</dbReference>
<comment type="caution">
    <text evidence="7">The sequence shown here is derived from an EMBL/GenBank/DDBJ whole genome shotgun (WGS) entry which is preliminary data.</text>
</comment>
<evidence type="ECO:0000313" key="8">
    <source>
        <dbReference type="Proteomes" id="UP000606193"/>
    </source>
</evidence>
<protein>
    <recommendedName>
        <fullName evidence="6">Ribosomal processing cysteine protease Prp</fullName>
    </recommendedName>
</protein>
<reference evidence="7 8" key="1">
    <citation type="submission" date="2020-08" db="EMBL/GenBank/DDBJ databases">
        <title>Genome public.</title>
        <authorList>
            <person name="Liu C."/>
            <person name="Sun Q."/>
        </authorList>
    </citation>
    <scope>NUCLEOTIDE SEQUENCE [LARGE SCALE GENOMIC DNA]</scope>
    <source>
        <strain evidence="7 8">NSJ-37</strain>
    </source>
</reference>
<dbReference type="RefSeq" id="WP_118677002.1">
    <property type="nucleotide sequence ID" value="NZ_JACRSX010000003.1"/>
</dbReference>
<evidence type="ECO:0000256" key="3">
    <source>
        <dbReference type="ARBA" id="ARBA00022801"/>
    </source>
</evidence>
<evidence type="ECO:0000256" key="5">
    <source>
        <dbReference type="ARBA" id="ARBA00044503"/>
    </source>
</evidence>
<evidence type="ECO:0000256" key="6">
    <source>
        <dbReference type="ARBA" id="ARBA00044538"/>
    </source>
</evidence>
<keyword evidence="4" id="KW-0788">Thiol protease</keyword>
<keyword evidence="8" id="KW-1185">Reference proteome</keyword>
<dbReference type="EMBL" id="JACRSX010000003">
    <property type="protein sequence ID" value="MBC8561707.1"/>
    <property type="molecule type" value="Genomic_DNA"/>
</dbReference>
<keyword evidence="1" id="KW-0690">Ribosome biogenesis</keyword>
<dbReference type="SUPFAM" id="SSF118010">
    <property type="entry name" value="TM1457-like"/>
    <property type="match status" value="1"/>
</dbReference>
<proteinExistence type="inferred from homology"/>
<evidence type="ECO:0000256" key="2">
    <source>
        <dbReference type="ARBA" id="ARBA00022670"/>
    </source>
</evidence>
<keyword evidence="3" id="KW-0378">Hydrolase</keyword>
<evidence type="ECO:0000256" key="4">
    <source>
        <dbReference type="ARBA" id="ARBA00022807"/>
    </source>
</evidence>
<accession>A0ABR7MZB3</accession>
<dbReference type="Pfam" id="PF04327">
    <property type="entry name" value="Peptidase_Prp"/>
    <property type="match status" value="1"/>
</dbReference>
<dbReference type="CDD" id="cd16332">
    <property type="entry name" value="Prp-like"/>
    <property type="match status" value="1"/>
</dbReference>
<dbReference type="PANTHER" id="PTHR39178:SF1">
    <property type="entry name" value="RIBOSOMAL-PROCESSING CYSTEINE PROTEASE PRP"/>
    <property type="match status" value="1"/>
</dbReference>
<evidence type="ECO:0000313" key="7">
    <source>
        <dbReference type="EMBL" id="MBC8561707.1"/>
    </source>
</evidence>
<evidence type="ECO:0000256" key="1">
    <source>
        <dbReference type="ARBA" id="ARBA00022517"/>
    </source>
</evidence>
<comment type="similarity">
    <text evidence="5">Belongs to the Prp family.</text>
</comment>
<dbReference type="InterPro" id="IPR036764">
    <property type="entry name" value="Peptidase_Prp_sf"/>
</dbReference>
<dbReference type="Proteomes" id="UP000606193">
    <property type="component" value="Unassembled WGS sequence"/>
</dbReference>